<protein>
    <submittedName>
        <fullName evidence="1">Uncharacterized protein</fullName>
    </submittedName>
</protein>
<evidence type="ECO:0000313" key="2">
    <source>
        <dbReference type="Proteomes" id="UP000275232"/>
    </source>
</evidence>
<organism evidence="1 2">
    <name type="scientific">Aurantiacibacter spongiae</name>
    <dbReference type="NCBI Taxonomy" id="2488860"/>
    <lineage>
        <taxon>Bacteria</taxon>
        <taxon>Pseudomonadati</taxon>
        <taxon>Pseudomonadota</taxon>
        <taxon>Alphaproteobacteria</taxon>
        <taxon>Sphingomonadales</taxon>
        <taxon>Erythrobacteraceae</taxon>
        <taxon>Aurantiacibacter</taxon>
    </lineage>
</organism>
<gene>
    <name evidence="1" type="ORF">EG799_01455</name>
</gene>
<name>A0A3N5CSX0_9SPHN</name>
<dbReference type="RefSeq" id="WP_123877908.1">
    <property type="nucleotide sequence ID" value="NZ_RPFZ01000001.1"/>
</dbReference>
<reference evidence="1 2" key="1">
    <citation type="submission" date="2018-11" db="EMBL/GenBank/DDBJ databases">
        <title>Erythrobacter spongiae sp. nov., isolated from a marine sponge.</title>
        <authorList>
            <person name="Zhuang L."/>
            <person name="Luo L."/>
        </authorList>
    </citation>
    <scope>NUCLEOTIDE SEQUENCE [LARGE SCALE GENOMIC DNA]</scope>
    <source>
        <strain evidence="1 2">HN-E23</strain>
    </source>
</reference>
<dbReference type="EMBL" id="RPFZ01000001">
    <property type="protein sequence ID" value="RPF70440.1"/>
    <property type="molecule type" value="Genomic_DNA"/>
</dbReference>
<accession>A0A3N5CSX0</accession>
<proteinExistence type="predicted"/>
<keyword evidence="2" id="KW-1185">Reference proteome</keyword>
<dbReference type="AlphaFoldDB" id="A0A3N5CSX0"/>
<evidence type="ECO:0000313" key="1">
    <source>
        <dbReference type="EMBL" id="RPF70440.1"/>
    </source>
</evidence>
<dbReference type="Proteomes" id="UP000275232">
    <property type="component" value="Unassembled WGS sequence"/>
</dbReference>
<comment type="caution">
    <text evidence="1">The sequence shown here is derived from an EMBL/GenBank/DDBJ whole genome shotgun (WGS) entry which is preliminary data.</text>
</comment>
<sequence length="163" mass="16516">MIHAQTPDGKKNFLLRGANTPRGDVTIAKVSVLTPQGDKVVWDITGSGGSSGLTGSAAPGSVSGAGASSQAIEITTNETAVSVAGAAGSVSYSWAKTAGADTWSIHAPLSNRTRFSSLGLNTGESRTATFTCTIRDASGRTATVDVTAFVINYGDPRGDIITP</sequence>